<name>A0AAF0TSV4_SOLVR</name>
<dbReference type="AlphaFoldDB" id="A0AAF0TSV4"/>
<keyword evidence="2" id="KW-0472">Membrane</keyword>
<dbReference type="PANTHER" id="PTHR15503:SF45">
    <property type="entry name" value="RNA-DIRECTED DNA POLYMERASE HOMOLOG"/>
    <property type="match status" value="1"/>
</dbReference>
<evidence type="ECO:0000256" key="1">
    <source>
        <dbReference type="SAM" id="MobiDB-lite"/>
    </source>
</evidence>
<reference evidence="3" key="1">
    <citation type="submission" date="2023-08" db="EMBL/GenBank/DDBJ databases">
        <title>A de novo genome assembly of Solanum verrucosum Schlechtendal, a Mexican diploid species geographically isolated from the other diploid A-genome species in potato relatives.</title>
        <authorList>
            <person name="Hosaka K."/>
        </authorList>
    </citation>
    <scope>NUCLEOTIDE SEQUENCE</scope>
    <source>
        <tissue evidence="3">Young leaves</tissue>
    </source>
</reference>
<keyword evidence="2" id="KW-1133">Transmembrane helix</keyword>
<gene>
    <name evidence="3" type="ORF">MTR67_024279</name>
</gene>
<dbReference type="Gene3D" id="3.10.10.10">
    <property type="entry name" value="HIV Type 1 Reverse Transcriptase, subunit A, domain 1"/>
    <property type="match status" value="1"/>
</dbReference>
<evidence type="ECO:0000256" key="2">
    <source>
        <dbReference type="SAM" id="Phobius"/>
    </source>
</evidence>
<proteinExistence type="predicted"/>
<accession>A0AAF0TSV4</accession>
<dbReference type="InterPro" id="IPR043502">
    <property type="entry name" value="DNA/RNA_pol_sf"/>
</dbReference>
<dbReference type="SUPFAM" id="SSF56672">
    <property type="entry name" value="DNA/RNA polymerases"/>
    <property type="match status" value="1"/>
</dbReference>
<keyword evidence="2" id="KW-0812">Transmembrane</keyword>
<sequence>MYWAFKIRFRVRAHLVEHFEYELGVSWSCGELIGCSVAHMVRTRTYASGDQEPIHELASGSTIRGLLVGMAQVGTLYVTSDASQTRVGGQTPDPMVAPDSQTPRTQSAAAVASRLDSMELPGNASHLANRPSMTVDEQKMFESERERKRADFEGLQQNNMSVAKYEGKFHALARHASMILPTEAERVRRPIHAAIPTSEAGYARHSSLSLVHTSQVSSSRPIGSGGPDMEAYIRVLRLRLSGLLNFQLGEVYRVTEMVLIPFLIQVEVFLFLVKVVVILTVMIFPGRLEAEASDAVITGIILICHRPAIVLFDSSSTYSYVSTYFASSLDILCESLDLPVHVSTPVGDSVVVDRMYRLCIVTLMGYNTHADLKVLNMVDFDVILGMDWLSLYHAILNCHAKTIALAMPRIPIVEWRGSLSHPPKGVISFLKARHLVKRGCLAYLAHIRDTSVETSMLESISVVSKFSEVFSTDLPSLPHGRDIDFCIDIEPDTQPISIPPYRMTPAELKELKKQLQNSLNKGFIRPSVSPWGATVLFVTKKDGSMCMCIDYR</sequence>
<dbReference type="InterPro" id="IPR032567">
    <property type="entry name" value="RTL1-rel"/>
</dbReference>
<evidence type="ECO:0000313" key="3">
    <source>
        <dbReference type="EMBL" id="WMV30894.1"/>
    </source>
</evidence>
<dbReference type="Proteomes" id="UP001234989">
    <property type="component" value="Chromosome 5"/>
</dbReference>
<dbReference type="Pfam" id="PF08284">
    <property type="entry name" value="RVP_2"/>
    <property type="match status" value="1"/>
</dbReference>
<dbReference type="CDD" id="cd00303">
    <property type="entry name" value="retropepsin_like"/>
    <property type="match status" value="1"/>
</dbReference>
<dbReference type="EMBL" id="CP133616">
    <property type="protein sequence ID" value="WMV30894.1"/>
    <property type="molecule type" value="Genomic_DNA"/>
</dbReference>
<organism evidence="3 4">
    <name type="scientific">Solanum verrucosum</name>
    <dbReference type="NCBI Taxonomy" id="315347"/>
    <lineage>
        <taxon>Eukaryota</taxon>
        <taxon>Viridiplantae</taxon>
        <taxon>Streptophyta</taxon>
        <taxon>Embryophyta</taxon>
        <taxon>Tracheophyta</taxon>
        <taxon>Spermatophyta</taxon>
        <taxon>Magnoliopsida</taxon>
        <taxon>eudicotyledons</taxon>
        <taxon>Gunneridae</taxon>
        <taxon>Pentapetalae</taxon>
        <taxon>asterids</taxon>
        <taxon>lamiids</taxon>
        <taxon>Solanales</taxon>
        <taxon>Solanaceae</taxon>
        <taxon>Solanoideae</taxon>
        <taxon>Solaneae</taxon>
        <taxon>Solanum</taxon>
    </lineage>
</organism>
<dbReference type="SUPFAM" id="SSF50630">
    <property type="entry name" value="Acid proteases"/>
    <property type="match status" value="1"/>
</dbReference>
<dbReference type="InterPro" id="IPR021109">
    <property type="entry name" value="Peptidase_aspartic_dom_sf"/>
</dbReference>
<feature type="region of interest" description="Disordered" evidence="1">
    <location>
        <begin position="83"/>
        <end position="102"/>
    </location>
</feature>
<dbReference type="Gene3D" id="2.40.70.10">
    <property type="entry name" value="Acid Proteases"/>
    <property type="match status" value="1"/>
</dbReference>
<evidence type="ECO:0000313" key="4">
    <source>
        <dbReference type="Proteomes" id="UP001234989"/>
    </source>
</evidence>
<dbReference type="PANTHER" id="PTHR15503">
    <property type="entry name" value="LDOC1 RELATED"/>
    <property type="match status" value="1"/>
</dbReference>
<evidence type="ECO:0008006" key="5">
    <source>
        <dbReference type="Google" id="ProtNLM"/>
    </source>
</evidence>
<protein>
    <recommendedName>
        <fullName evidence="5">Gag-pol polyprotein</fullName>
    </recommendedName>
</protein>
<keyword evidence="4" id="KW-1185">Reference proteome</keyword>
<feature type="transmembrane region" description="Helical" evidence="2">
    <location>
        <begin position="262"/>
        <end position="284"/>
    </location>
</feature>